<feature type="transmembrane region" description="Helical" evidence="1">
    <location>
        <begin position="71"/>
        <end position="97"/>
    </location>
</feature>
<evidence type="ECO:0000313" key="2">
    <source>
        <dbReference type="EMBL" id="MFC6753022.1"/>
    </source>
</evidence>
<evidence type="ECO:0000313" key="3">
    <source>
        <dbReference type="Proteomes" id="UP001596442"/>
    </source>
</evidence>
<comment type="caution">
    <text evidence="2">The sequence shown here is derived from an EMBL/GenBank/DDBJ whole genome shotgun (WGS) entry which is preliminary data.</text>
</comment>
<evidence type="ECO:0000256" key="1">
    <source>
        <dbReference type="SAM" id="Phobius"/>
    </source>
</evidence>
<keyword evidence="1" id="KW-0472">Membrane</keyword>
<proteinExistence type="predicted"/>
<sequence length="109" mass="10952">MSSRRNATHRAAARWVRWLATTITVGLLAAIGVSLGAYGRGVAVVLSDIAVDSAGVWPTTAVPNTLSLVAAVVYEGSVLAGILAVAAAGWLGVVLAVRVGAGVVASVTW</sequence>
<dbReference type="Proteomes" id="UP001596442">
    <property type="component" value="Unassembled WGS sequence"/>
</dbReference>
<gene>
    <name evidence="2" type="ORF">ACFQEU_06010</name>
</gene>
<keyword evidence="3" id="KW-1185">Reference proteome</keyword>
<keyword evidence="1" id="KW-0812">Transmembrane</keyword>
<evidence type="ECO:0008006" key="4">
    <source>
        <dbReference type="Google" id="ProtNLM"/>
    </source>
</evidence>
<reference evidence="2 3" key="1">
    <citation type="journal article" date="2019" name="Int. J. Syst. Evol. Microbiol.">
        <title>The Global Catalogue of Microorganisms (GCM) 10K type strain sequencing project: providing services to taxonomists for standard genome sequencing and annotation.</title>
        <authorList>
            <consortium name="The Broad Institute Genomics Platform"/>
            <consortium name="The Broad Institute Genome Sequencing Center for Infectious Disease"/>
            <person name="Wu L."/>
            <person name="Ma J."/>
        </authorList>
    </citation>
    <scope>NUCLEOTIDE SEQUENCE [LARGE SCALE GENOMIC DNA]</scope>
    <source>
        <strain evidence="2 3">CGMCC 1.3239</strain>
    </source>
</reference>
<dbReference type="AlphaFoldDB" id="A0ABD5S924"/>
<protein>
    <recommendedName>
        <fullName evidence="4">DUF4321 domain-containing protein</fullName>
    </recommendedName>
</protein>
<dbReference type="RefSeq" id="WP_379780260.1">
    <property type="nucleotide sequence ID" value="NZ_JBHSWW010000057.1"/>
</dbReference>
<organism evidence="2 3">
    <name type="scientific">Halorubrum tibetense</name>
    <dbReference type="NCBI Taxonomy" id="175631"/>
    <lineage>
        <taxon>Archaea</taxon>
        <taxon>Methanobacteriati</taxon>
        <taxon>Methanobacteriota</taxon>
        <taxon>Stenosarchaea group</taxon>
        <taxon>Halobacteria</taxon>
        <taxon>Halobacteriales</taxon>
        <taxon>Haloferacaceae</taxon>
        <taxon>Halorubrum</taxon>
    </lineage>
</organism>
<keyword evidence="1" id="KW-1133">Transmembrane helix</keyword>
<accession>A0ABD5S924</accession>
<name>A0ABD5S924_9EURY</name>
<dbReference type="EMBL" id="JBHSWW010000057">
    <property type="protein sequence ID" value="MFC6753022.1"/>
    <property type="molecule type" value="Genomic_DNA"/>
</dbReference>